<name>A0AAV5KG71_9ROSI</name>
<dbReference type="Proteomes" id="UP001054252">
    <property type="component" value="Unassembled WGS sequence"/>
</dbReference>
<proteinExistence type="predicted"/>
<organism evidence="2 3">
    <name type="scientific">Rubroshorea leprosula</name>
    <dbReference type="NCBI Taxonomy" id="152421"/>
    <lineage>
        <taxon>Eukaryota</taxon>
        <taxon>Viridiplantae</taxon>
        <taxon>Streptophyta</taxon>
        <taxon>Embryophyta</taxon>
        <taxon>Tracheophyta</taxon>
        <taxon>Spermatophyta</taxon>
        <taxon>Magnoliopsida</taxon>
        <taxon>eudicotyledons</taxon>
        <taxon>Gunneridae</taxon>
        <taxon>Pentapetalae</taxon>
        <taxon>rosids</taxon>
        <taxon>malvids</taxon>
        <taxon>Malvales</taxon>
        <taxon>Dipterocarpaceae</taxon>
        <taxon>Rubroshorea</taxon>
    </lineage>
</organism>
<feature type="domain" description="U-box" evidence="1">
    <location>
        <begin position="97"/>
        <end position="172"/>
    </location>
</feature>
<dbReference type="EMBL" id="BPVZ01000063">
    <property type="protein sequence ID" value="GKV23603.1"/>
    <property type="molecule type" value="Genomic_DNA"/>
</dbReference>
<protein>
    <recommendedName>
        <fullName evidence="1">U-box domain-containing protein</fullName>
    </recommendedName>
</protein>
<gene>
    <name evidence="2" type="ORF">SLEP1_g33311</name>
</gene>
<accession>A0AAV5KG71</accession>
<comment type="caution">
    <text evidence="2">The sequence shown here is derived from an EMBL/GenBank/DDBJ whole genome shotgun (WGS) entry which is preliminary data.</text>
</comment>
<reference evidence="2 3" key="1">
    <citation type="journal article" date="2021" name="Commun. Biol.">
        <title>The genome of Shorea leprosula (Dipterocarpaceae) highlights the ecological relevance of drought in aseasonal tropical rainforests.</title>
        <authorList>
            <person name="Ng K.K.S."/>
            <person name="Kobayashi M.J."/>
            <person name="Fawcett J.A."/>
            <person name="Hatakeyama M."/>
            <person name="Paape T."/>
            <person name="Ng C.H."/>
            <person name="Ang C.C."/>
            <person name="Tnah L.H."/>
            <person name="Lee C.T."/>
            <person name="Nishiyama T."/>
            <person name="Sese J."/>
            <person name="O'Brien M.J."/>
            <person name="Copetti D."/>
            <person name="Mohd Noor M.I."/>
            <person name="Ong R.C."/>
            <person name="Putra M."/>
            <person name="Sireger I.Z."/>
            <person name="Indrioko S."/>
            <person name="Kosugi Y."/>
            <person name="Izuno A."/>
            <person name="Isagi Y."/>
            <person name="Lee S.L."/>
            <person name="Shimizu K.K."/>
        </authorList>
    </citation>
    <scope>NUCLEOTIDE SEQUENCE [LARGE SCALE GENOMIC DNA]</scope>
    <source>
        <strain evidence="2">214</strain>
    </source>
</reference>
<evidence type="ECO:0000259" key="1">
    <source>
        <dbReference type="Pfam" id="PF25598"/>
    </source>
</evidence>
<dbReference type="AlphaFoldDB" id="A0AAV5KG71"/>
<evidence type="ECO:0000313" key="2">
    <source>
        <dbReference type="EMBL" id="GKV23603.1"/>
    </source>
</evidence>
<dbReference type="InterPro" id="IPR058678">
    <property type="entry name" value="ARM_PUB"/>
</dbReference>
<sequence length="191" mass="22013">MDMGFCKLLNLDFKEKVCGGEAKLHLVRRGARRSAEAFVVEGSKQYIQNFVKNRVREINGNYPSKRKRRSEAPCVNDFQENGKDYFQLQLEFLASRLRHRFFKSLLELVSDEICSKASSCALEFLIQILETSKKSRFKAKESDAVCILIELLPDLNRSKSKKTLFLIKLLCDFIYRAGYCHVINGWGVLST</sequence>
<evidence type="ECO:0000313" key="3">
    <source>
        <dbReference type="Proteomes" id="UP001054252"/>
    </source>
</evidence>
<dbReference type="Pfam" id="PF25598">
    <property type="entry name" value="ARM_PUB"/>
    <property type="match status" value="1"/>
</dbReference>
<keyword evidence="3" id="KW-1185">Reference proteome</keyword>